<dbReference type="InterPro" id="IPR029063">
    <property type="entry name" value="SAM-dependent_MTases_sf"/>
</dbReference>
<dbReference type="PANTHER" id="PTHR10920:SF18">
    <property type="entry name" value="RRNA METHYLTRANSFERASE 2, MITOCHONDRIAL"/>
    <property type="match status" value="1"/>
</dbReference>
<evidence type="ECO:0000313" key="10">
    <source>
        <dbReference type="Proteomes" id="UP000603453"/>
    </source>
</evidence>
<evidence type="ECO:0000313" key="9">
    <source>
        <dbReference type="EMBL" id="KAG2194554.1"/>
    </source>
</evidence>
<evidence type="ECO:0000256" key="2">
    <source>
        <dbReference type="ARBA" id="ARBA00022552"/>
    </source>
</evidence>
<protein>
    <recommendedName>
        <fullName evidence="6">rRNA methyltransferase 2, mitochondrial</fullName>
    </recommendedName>
</protein>
<dbReference type="EMBL" id="JAEPRD010000192">
    <property type="protein sequence ID" value="KAG2194554.1"/>
    <property type="molecule type" value="Genomic_DNA"/>
</dbReference>
<feature type="non-terminal residue" evidence="9">
    <location>
        <position position="1"/>
    </location>
</feature>
<evidence type="ECO:0000256" key="3">
    <source>
        <dbReference type="ARBA" id="ARBA00022603"/>
    </source>
</evidence>
<organism evidence="9 10">
    <name type="scientific">Mucor saturninus</name>
    <dbReference type="NCBI Taxonomy" id="64648"/>
    <lineage>
        <taxon>Eukaryota</taxon>
        <taxon>Fungi</taxon>
        <taxon>Fungi incertae sedis</taxon>
        <taxon>Mucoromycota</taxon>
        <taxon>Mucoromycotina</taxon>
        <taxon>Mucoromycetes</taxon>
        <taxon>Mucorales</taxon>
        <taxon>Mucorineae</taxon>
        <taxon>Mucoraceae</taxon>
        <taxon>Mucor</taxon>
    </lineage>
</organism>
<dbReference type="GO" id="GO:0005739">
    <property type="term" value="C:mitochondrion"/>
    <property type="evidence" value="ECO:0007669"/>
    <property type="project" value="TreeGrafter"/>
</dbReference>
<evidence type="ECO:0000256" key="1">
    <source>
        <dbReference type="ARBA" id="ARBA00009258"/>
    </source>
</evidence>
<dbReference type="AlphaFoldDB" id="A0A8H7QLP2"/>
<name>A0A8H7QLP2_9FUNG</name>
<dbReference type="InterPro" id="IPR050082">
    <property type="entry name" value="RNA_methyltr_RlmE"/>
</dbReference>
<dbReference type="GO" id="GO:0008650">
    <property type="term" value="F:rRNA (uridine-2'-O-)-methyltransferase activity"/>
    <property type="evidence" value="ECO:0007669"/>
    <property type="project" value="TreeGrafter"/>
</dbReference>
<keyword evidence="5 7" id="KW-0949">S-adenosyl-L-methionine</keyword>
<dbReference type="SUPFAM" id="SSF53335">
    <property type="entry name" value="S-adenosyl-L-methionine-dependent methyltransferases"/>
    <property type="match status" value="1"/>
</dbReference>
<dbReference type="Proteomes" id="UP000603453">
    <property type="component" value="Unassembled WGS sequence"/>
</dbReference>
<evidence type="ECO:0000256" key="5">
    <source>
        <dbReference type="ARBA" id="ARBA00022691"/>
    </source>
</evidence>
<comment type="caution">
    <text evidence="9">The sequence shown here is derived from an EMBL/GenBank/DDBJ whole genome shotgun (WGS) entry which is preliminary data.</text>
</comment>
<sequence>AAFFLKRKNPRLLRTGTGLFNSKMLLNRLYSTSSKSWISRQAKDPYCKLAKANQYRARSAFKLIQINEKYRLIRRNDVVVDCGAAPGGWTQVAAELISSKGLVIGIDLLPVDPIPNAHIIKGNFMRIRTQNAIREILDGRSVNLVCSDMAPSFSGNHTADHARSMELCESALTFAEKVLQPGGSFVAKFLMGGTEFEFKRKLQTIFAKVKTEKPDASRKQSTEGFFVGVGYKPVAKNEAKTEAGVDEVVIKEEINK</sequence>
<dbReference type="PANTHER" id="PTHR10920">
    <property type="entry name" value="RIBOSOMAL RNA METHYLTRANSFERASE"/>
    <property type="match status" value="1"/>
</dbReference>
<evidence type="ECO:0000256" key="7">
    <source>
        <dbReference type="PIRSR" id="PIRSR005461-1"/>
    </source>
</evidence>
<feature type="active site" description="Proton acceptor" evidence="7">
    <location>
        <position position="188"/>
    </location>
</feature>
<accession>A0A8H7QLP2</accession>
<evidence type="ECO:0000259" key="8">
    <source>
        <dbReference type="Pfam" id="PF01728"/>
    </source>
</evidence>
<reference evidence="9" key="1">
    <citation type="submission" date="2020-12" db="EMBL/GenBank/DDBJ databases">
        <title>Metabolic potential, ecology and presence of endohyphal bacteria is reflected in genomic diversity of Mucoromycotina.</title>
        <authorList>
            <person name="Muszewska A."/>
            <person name="Okrasinska A."/>
            <person name="Steczkiewicz K."/>
            <person name="Drgas O."/>
            <person name="Orlowska M."/>
            <person name="Perlinska-Lenart U."/>
            <person name="Aleksandrzak-Piekarczyk T."/>
            <person name="Szatraj K."/>
            <person name="Zielenkiewicz U."/>
            <person name="Pilsyk S."/>
            <person name="Malc E."/>
            <person name="Mieczkowski P."/>
            <person name="Kruszewska J.S."/>
            <person name="Biernat P."/>
            <person name="Pawlowska J."/>
        </authorList>
    </citation>
    <scope>NUCLEOTIDE SEQUENCE</scope>
    <source>
        <strain evidence="9">WA0000017839</strain>
    </source>
</reference>
<dbReference type="InterPro" id="IPR015507">
    <property type="entry name" value="rRNA-MeTfrase_E"/>
</dbReference>
<dbReference type="InterPro" id="IPR002877">
    <property type="entry name" value="RNA_MeTrfase_FtsJ_dom"/>
</dbReference>
<dbReference type="OrthoDB" id="20105at2759"/>
<gene>
    <name evidence="9" type="ORF">INT47_006513</name>
</gene>
<proteinExistence type="inferred from homology"/>
<comment type="similarity">
    <text evidence="1">Belongs to the class I-like SAM-binding methyltransferase superfamily. RNA methyltransferase RlmE family.</text>
</comment>
<keyword evidence="2" id="KW-0698">rRNA processing</keyword>
<dbReference type="Gene3D" id="3.40.50.150">
    <property type="entry name" value="Vaccinia Virus protein VP39"/>
    <property type="match status" value="1"/>
</dbReference>
<keyword evidence="3" id="KW-0489">Methyltransferase</keyword>
<keyword evidence="10" id="KW-1185">Reference proteome</keyword>
<dbReference type="HAMAP" id="MF_01547">
    <property type="entry name" value="RNA_methyltr_E"/>
    <property type="match status" value="1"/>
</dbReference>
<evidence type="ECO:0000256" key="6">
    <source>
        <dbReference type="ARBA" id="ARBA00041184"/>
    </source>
</evidence>
<evidence type="ECO:0000256" key="4">
    <source>
        <dbReference type="ARBA" id="ARBA00022679"/>
    </source>
</evidence>
<dbReference type="PIRSF" id="PIRSF005461">
    <property type="entry name" value="23S_rRNA_mtase"/>
    <property type="match status" value="1"/>
</dbReference>
<dbReference type="Pfam" id="PF01728">
    <property type="entry name" value="FtsJ"/>
    <property type="match status" value="1"/>
</dbReference>
<feature type="domain" description="Ribosomal RNA methyltransferase FtsJ" evidence="8">
    <location>
        <begin position="55"/>
        <end position="230"/>
    </location>
</feature>
<keyword evidence="4" id="KW-0808">Transferase</keyword>